<evidence type="ECO:0000313" key="3">
    <source>
        <dbReference type="EMBL" id="GGO89513.1"/>
    </source>
</evidence>
<keyword evidence="4" id="KW-1185">Reference proteome</keyword>
<reference evidence="3" key="1">
    <citation type="journal article" date="2014" name="Int. J. Syst. Evol. Microbiol.">
        <title>Complete genome sequence of Corynebacterium casei LMG S-19264T (=DSM 44701T), isolated from a smear-ripened cheese.</title>
        <authorList>
            <consortium name="US DOE Joint Genome Institute (JGI-PGF)"/>
            <person name="Walter F."/>
            <person name="Albersmeier A."/>
            <person name="Kalinowski J."/>
            <person name="Ruckert C."/>
        </authorList>
    </citation>
    <scope>NUCLEOTIDE SEQUENCE</scope>
    <source>
        <strain evidence="3">CGMCC 4.7201</strain>
    </source>
</reference>
<proteinExistence type="predicted"/>
<feature type="transmembrane region" description="Helical" evidence="1">
    <location>
        <begin position="29"/>
        <end position="48"/>
    </location>
</feature>
<dbReference type="AlphaFoldDB" id="A0A917ZRX5"/>
<keyword evidence="1" id="KW-0472">Membrane</keyword>
<name>A0A917ZRX5_9ACTN</name>
<feature type="domain" description="YdbS-like PH" evidence="2">
    <location>
        <begin position="55"/>
        <end position="133"/>
    </location>
</feature>
<evidence type="ECO:0000259" key="2">
    <source>
        <dbReference type="Pfam" id="PF03703"/>
    </source>
</evidence>
<keyword evidence="1" id="KW-0812">Transmembrane</keyword>
<accession>A0A917ZRX5</accession>
<dbReference type="Pfam" id="PF03703">
    <property type="entry name" value="bPH_2"/>
    <property type="match status" value="1"/>
</dbReference>
<dbReference type="InterPro" id="IPR005182">
    <property type="entry name" value="YdbS-like_PH"/>
</dbReference>
<organism evidence="3 4">
    <name type="scientific">Wenjunlia tyrosinilytica</name>
    <dbReference type="NCBI Taxonomy" id="1544741"/>
    <lineage>
        <taxon>Bacteria</taxon>
        <taxon>Bacillati</taxon>
        <taxon>Actinomycetota</taxon>
        <taxon>Actinomycetes</taxon>
        <taxon>Kitasatosporales</taxon>
        <taxon>Streptomycetaceae</taxon>
        <taxon>Wenjunlia</taxon>
    </lineage>
</organism>
<dbReference type="Proteomes" id="UP000641932">
    <property type="component" value="Unassembled WGS sequence"/>
</dbReference>
<sequence>MLLRMRRLLLLAVAVPATAVVGALLAGLAGPGWAALVLVPLAVTAWWWRALGRNWSSWGYAEREDDLLLRHGVLRRTLTVVPYGRMQLVEVVSGPLERRFGIAAVVLHTAAAATDARIPGLLPQEAARLRDRLTALGEARSAGL</sequence>
<dbReference type="EMBL" id="BMMS01000013">
    <property type="protein sequence ID" value="GGO89513.1"/>
    <property type="molecule type" value="Genomic_DNA"/>
</dbReference>
<gene>
    <name evidence="3" type="ORF">GCM10012280_32840</name>
</gene>
<keyword evidence="1" id="KW-1133">Transmembrane helix</keyword>
<evidence type="ECO:0000256" key="1">
    <source>
        <dbReference type="SAM" id="Phobius"/>
    </source>
</evidence>
<comment type="caution">
    <text evidence="3">The sequence shown here is derived from an EMBL/GenBank/DDBJ whole genome shotgun (WGS) entry which is preliminary data.</text>
</comment>
<dbReference type="PANTHER" id="PTHR34473">
    <property type="entry name" value="UPF0699 TRANSMEMBRANE PROTEIN YDBS"/>
    <property type="match status" value="1"/>
</dbReference>
<protein>
    <submittedName>
        <fullName evidence="3">Membrane protein</fullName>
    </submittedName>
</protein>
<evidence type="ECO:0000313" key="4">
    <source>
        <dbReference type="Proteomes" id="UP000641932"/>
    </source>
</evidence>
<reference evidence="3" key="2">
    <citation type="submission" date="2020-09" db="EMBL/GenBank/DDBJ databases">
        <authorList>
            <person name="Sun Q."/>
            <person name="Zhou Y."/>
        </authorList>
    </citation>
    <scope>NUCLEOTIDE SEQUENCE</scope>
    <source>
        <strain evidence="3">CGMCC 4.7201</strain>
    </source>
</reference>
<dbReference type="PANTHER" id="PTHR34473:SF3">
    <property type="entry name" value="TRANSMEMBRANE PROTEIN-RELATED"/>
    <property type="match status" value="1"/>
</dbReference>